<sequence>MQSPIDPRSRRDSIDPTEARQASPRKTNFRVLLASMALAVVVGAVLVAGFWQTTPQGMDTSSGGKLSEPSATSQTAPAGPSAAPSSEPSGAASPQANPRAEQAPSNP</sequence>
<feature type="compositionally biased region" description="Basic and acidic residues" evidence="1">
    <location>
        <begin position="7"/>
        <end position="18"/>
    </location>
</feature>
<evidence type="ECO:0000256" key="1">
    <source>
        <dbReference type="SAM" id="MobiDB-lite"/>
    </source>
</evidence>
<proteinExistence type="predicted"/>
<evidence type="ECO:0000256" key="2">
    <source>
        <dbReference type="SAM" id="Phobius"/>
    </source>
</evidence>
<dbReference type="STRING" id="51670.SAMN04488557_2861"/>
<evidence type="ECO:0000313" key="3">
    <source>
        <dbReference type="EMBL" id="SFV36876.1"/>
    </source>
</evidence>
<reference evidence="4" key="1">
    <citation type="submission" date="2016-10" db="EMBL/GenBank/DDBJ databases">
        <authorList>
            <person name="Varghese N."/>
            <person name="Submissions S."/>
        </authorList>
    </citation>
    <scope>NUCLEOTIDE SEQUENCE [LARGE SCALE GENOMIC DNA]</scope>
    <source>
        <strain evidence="4">DSM 1565</strain>
    </source>
</reference>
<protein>
    <submittedName>
        <fullName evidence="3">Uncharacterized protein</fullName>
    </submittedName>
</protein>
<keyword evidence="2" id="KW-0812">Transmembrane</keyword>
<feature type="compositionally biased region" description="Polar residues" evidence="1">
    <location>
        <begin position="54"/>
        <end position="64"/>
    </location>
</feature>
<feature type="region of interest" description="Disordered" evidence="1">
    <location>
        <begin position="54"/>
        <end position="107"/>
    </location>
</feature>
<dbReference type="Proteomes" id="UP000199423">
    <property type="component" value="Unassembled WGS sequence"/>
</dbReference>
<feature type="transmembrane region" description="Helical" evidence="2">
    <location>
        <begin position="31"/>
        <end position="51"/>
    </location>
</feature>
<dbReference type="AlphaFoldDB" id="A0A1I7NQC6"/>
<accession>A0A1I7NQC6</accession>
<keyword evidence="2" id="KW-0472">Membrane</keyword>
<keyword evidence="4" id="KW-1185">Reference proteome</keyword>
<evidence type="ECO:0000313" key="4">
    <source>
        <dbReference type="Proteomes" id="UP000199423"/>
    </source>
</evidence>
<organism evidence="3 4">
    <name type="scientific">Hyphomicrobium facile</name>
    <dbReference type="NCBI Taxonomy" id="51670"/>
    <lineage>
        <taxon>Bacteria</taxon>
        <taxon>Pseudomonadati</taxon>
        <taxon>Pseudomonadota</taxon>
        <taxon>Alphaproteobacteria</taxon>
        <taxon>Hyphomicrobiales</taxon>
        <taxon>Hyphomicrobiaceae</taxon>
        <taxon>Hyphomicrobium</taxon>
    </lineage>
</organism>
<keyword evidence="2" id="KW-1133">Transmembrane helix</keyword>
<dbReference type="EMBL" id="FPCH01000003">
    <property type="protein sequence ID" value="SFV36876.1"/>
    <property type="molecule type" value="Genomic_DNA"/>
</dbReference>
<feature type="region of interest" description="Disordered" evidence="1">
    <location>
        <begin position="1"/>
        <end position="28"/>
    </location>
</feature>
<dbReference type="RefSeq" id="WP_177228169.1">
    <property type="nucleotide sequence ID" value="NZ_FPCH01000003.1"/>
</dbReference>
<feature type="compositionally biased region" description="Low complexity" evidence="1">
    <location>
        <begin position="69"/>
        <end position="96"/>
    </location>
</feature>
<name>A0A1I7NQC6_9HYPH</name>
<gene>
    <name evidence="3" type="ORF">SAMN04488557_2861</name>
</gene>